<dbReference type="InterPro" id="IPR001387">
    <property type="entry name" value="Cro/C1-type_HTH"/>
</dbReference>
<evidence type="ECO:0000313" key="7">
    <source>
        <dbReference type="EMBL" id="VUD73402.1"/>
    </source>
</evidence>
<dbReference type="InterPro" id="IPR035965">
    <property type="entry name" value="PAS-like_dom_sf"/>
</dbReference>
<keyword evidence="3" id="KW-0597">Phosphoprotein</keyword>
<evidence type="ECO:0000256" key="5">
    <source>
        <dbReference type="ARBA" id="ARBA00022777"/>
    </source>
</evidence>
<dbReference type="Proteomes" id="UP000410984">
    <property type="component" value="Unassembled WGS sequence"/>
</dbReference>
<keyword evidence="4" id="KW-0808">Transferase</keyword>
<evidence type="ECO:0000313" key="8">
    <source>
        <dbReference type="Proteomes" id="UP000410984"/>
    </source>
</evidence>
<name>A0A509EH66_9HYPH</name>
<evidence type="ECO:0000256" key="3">
    <source>
        <dbReference type="ARBA" id="ARBA00022553"/>
    </source>
</evidence>
<dbReference type="OrthoDB" id="3782725at2"/>
<evidence type="ECO:0000259" key="6">
    <source>
        <dbReference type="PROSITE" id="PS50943"/>
    </source>
</evidence>
<dbReference type="InterPro" id="IPR052162">
    <property type="entry name" value="Sensor_kinase/Photoreceptor"/>
</dbReference>
<comment type="catalytic activity">
    <reaction evidence="1">
        <text>ATP + protein L-histidine = ADP + protein N-phospho-L-histidine.</text>
        <dbReference type="EC" id="2.7.13.3"/>
    </reaction>
</comment>
<sequence>MHELPAERRFGCPVPMCVSETPVVPDHLLSRVEELGLIGTWTWTFGTGEHSWSAGLFRLLGLESHRVRPSYGRFLACAHPEDRPRISSAAAVRQGASRPEQIFRIVSPDGVTRTLSVHLEIHRAADGRPRSASGIVIDVTDRERLSRARALERKRRLALARAANVSLYWFRTGHPTELAEQYSGLFEPALAEFLDDPYSIVAAEHREAAREHSTRCRREGTTGRSQRMFRMAGGSRELRATLEVPVLDAAGRVIERTGLIYPARSPVLIPGGLLRQGLEQAVQGRHLRAARALLDWSMTQLAEASGLSLSTVRRLEEGVSGQGDRSRHRALAALSAAGIRFVTLEDGTLAVAMA</sequence>
<dbReference type="PANTHER" id="PTHR43304:SF1">
    <property type="entry name" value="PAC DOMAIN-CONTAINING PROTEIN"/>
    <property type="match status" value="1"/>
</dbReference>
<dbReference type="CDD" id="cd00093">
    <property type="entry name" value="HTH_XRE"/>
    <property type="match status" value="1"/>
</dbReference>
<dbReference type="Pfam" id="PF08447">
    <property type="entry name" value="PAS_3"/>
    <property type="match status" value="1"/>
</dbReference>
<dbReference type="Gene3D" id="2.10.70.100">
    <property type="match status" value="1"/>
</dbReference>
<keyword evidence="5" id="KW-0418">Kinase</keyword>
<dbReference type="PANTHER" id="PTHR43304">
    <property type="entry name" value="PHYTOCHROME-LIKE PROTEIN CPH1"/>
    <property type="match status" value="1"/>
</dbReference>
<dbReference type="AlphaFoldDB" id="A0A509EH66"/>
<dbReference type="SUPFAM" id="SSF55785">
    <property type="entry name" value="PYP-like sensor domain (PAS domain)"/>
    <property type="match status" value="1"/>
</dbReference>
<organism evidence="7 8">
    <name type="scientific">Methylobacterium symbioticum</name>
    <dbReference type="NCBI Taxonomy" id="2584084"/>
    <lineage>
        <taxon>Bacteria</taxon>
        <taxon>Pseudomonadati</taxon>
        <taxon>Pseudomonadota</taxon>
        <taxon>Alphaproteobacteria</taxon>
        <taxon>Hyphomicrobiales</taxon>
        <taxon>Methylobacteriaceae</taxon>
        <taxon>Methylobacterium</taxon>
    </lineage>
</organism>
<dbReference type="EMBL" id="CABFPH010000070">
    <property type="protein sequence ID" value="VUD73402.1"/>
    <property type="molecule type" value="Genomic_DNA"/>
</dbReference>
<dbReference type="GO" id="GO:0004673">
    <property type="term" value="F:protein histidine kinase activity"/>
    <property type="evidence" value="ECO:0007669"/>
    <property type="project" value="UniProtKB-EC"/>
</dbReference>
<accession>A0A509EH66</accession>
<reference evidence="7 8" key="1">
    <citation type="submission" date="2019-06" db="EMBL/GenBank/DDBJ databases">
        <authorList>
            <person name="Rodrigo-Torres L."/>
            <person name="Arahal R. D."/>
            <person name="Lucena T."/>
        </authorList>
    </citation>
    <scope>NUCLEOTIDE SEQUENCE [LARGE SCALE GENOMIC DNA]</scope>
    <source>
        <strain evidence="7 8">SB0023/3</strain>
    </source>
</reference>
<dbReference type="InterPro" id="IPR000014">
    <property type="entry name" value="PAS"/>
</dbReference>
<feature type="domain" description="HTH cro/C1-type" evidence="6">
    <location>
        <begin position="287"/>
        <end position="318"/>
    </location>
</feature>
<dbReference type="Pfam" id="PF01381">
    <property type="entry name" value="HTH_3"/>
    <property type="match status" value="1"/>
</dbReference>
<dbReference type="Gene3D" id="3.30.450.20">
    <property type="entry name" value="PAS domain"/>
    <property type="match status" value="1"/>
</dbReference>
<dbReference type="InterPro" id="IPR010982">
    <property type="entry name" value="Lambda_DNA-bd_dom_sf"/>
</dbReference>
<evidence type="ECO:0000256" key="4">
    <source>
        <dbReference type="ARBA" id="ARBA00022679"/>
    </source>
</evidence>
<dbReference type="EC" id="2.7.13.3" evidence="2"/>
<protein>
    <recommendedName>
        <fullName evidence="2">histidine kinase</fullName>
        <ecNumber evidence="2">2.7.13.3</ecNumber>
    </recommendedName>
</protein>
<dbReference type="NCBIfam" id="TIGR00229">
    <property type="entry name" value="sensory_box"/>
    <property type="match status" value="1"/>
</dbReference>
<evidence type="ECO:0000256" key="1">
    <source>
        <dbReference type="ARBA" id="ARBA00000085"/>
    </source>
</evidence>
<keyword evidence="8" id="KW-1185">Reference proteome</keyword>
<dbReference type="PROSITE" id="PS50943">
    <property type="entry name" value="HTH_CROC1"/>
    <property type="match status" value="1"/>
</dbReference>
<dbReference type="Gene3D" id="1.10.260.40">
    <property type="entry name" value="lambda repressor-like DNA-binding domains"/>
    <property type="match status" value="1"/>
</dbReference>
<dbReference type="InterPro" id="IPR013655">
    <property type="entry name" value="PAS_fold_3"/>
</dbReference>
<dbReference type="SUPFAM" id="SSF47413">
    <property type="entry name" value="lambda repressor-like DNA-binding domains"/>
    <property type="match status" value="1"/>
</dbReference>
<proteinExistence type="predicted"/>
<dbReference type="GO" id="GO:0003677">
    <property type="term" value="F:DNA binding"/>
    <property type="evidence" value="ECO:0007669"/>
    <property type="project" value="InterPro"/>
</dbReference>
<gene>
    <name evidence="7" type="ORF">MET9862_04017</name>
</gene>
<evidence type="ECO:0000256" key="2">
    <source>
        <dbReference type="ARBA" id="ARBA00012438"/>
    </source>
</evidence>